<evidence type="ECO:0000256" key="1">
    <source>
        <dbReference type="SAM" id="MobiDB-lite"/>
    </source>
</evidence>
<feature type="region of interest" description="Disordered" evidence="1">
    <location>
        <begin position="1"/>
        <end position="79"/>
    </location>
</feature>
<protein>
    <submittedName>
        <fullName evidence="2">Uncharacterized protein</fullName>
    </submittedName>
</protein>
<evidence type="ECO:0000313" key="3">
    <source>
        <dbReference type="Proteomes" id="UP000636479"/>
    </source>
</evidence>
<dbReference type="RefSeq" id="XP_037220236.1">
    <property type="nucleotide sequence ID" value="XM_037364592.1"/>
</dbReference>
<proteinExistence type="predicted"/>
<feature type="compositionally biased region" description="Low complexity" evidence="1">
    <location>
        <begin position="24"/>
        <end position="40"/>
    </location>
</feature>
<dbReference type="AlphaFoldDB" id="A0A8H6W465"/>
<dbReference type="GeneID" id="59347108"/>
<name>A0A8H6W465_9AGAR</name>
<keyword evidence="3" id="KW-1185">Reference proteome</keyword>
<reference evidence="2" key="1">
    <citation type="submission" date="2020-05" db="EMBL/GenBank/DDBJ databases">
        <title>Mycena genomes resolve the evolution of fungal bioluminescence.</title>
        <authorList>
            <person name="Tsai I.J."/>
        </authorList>
    </citation>
    <scope>NUCLEOTIDE SEQUENCE</scope>
    <source>
        <strain evidence="2">171206Taipei</strain>
    </source>
</reference>
<evidence type="ECO:0000313" key="2">
    <source>
        <dbReference type="EMBL" id="KAF7302236.1"/>
    </source>
</evidence>
<accession>A0A8H6W465</accession>
<dbReference type="Proteomes" id="UP000636479">
    <property type="component" value="Unassembled WGS sequence"/>
</dbReference>
<dbReference type="EMBL" id="JACAZF010000006">
    <property type="protein sequence ID" value="KAF7302236.1"/>
    <property type="molecule type" value="Genomic_DNA"/>
</dbReference>
<dbReference type="OrthoDB" id="3100915at2759"/>
<gene>
    <name evidence="2" type="ORF">MIND_00790600</name>
</gene>
<sequence>MTDHNHRRSSPIATTSKRVTFAETSPKVLNSSSSNPSPTKKTQRAKTQSVKKKPPLPSWTRFPEFQPFDTKPPKRGTNIEGKGITPLYVLGWRFSAMDLAAGPSGGHCSGLHNDFVLRWADNLRENFTKRCIQRPLVWQSLGRMDDDDFYYIAGSNDHDPNKITARDFQHAKAALPSFQPWSTVDVDQVFGWYRTMRT</sequence>
<feature type="compositionally biased region" description="Basic residues" evidence="1">
    <location>
        <begin position="41"/>
        <end position="54"/>
    </location>
</feature>
<comment type="caution">
    <text evidence="2">The sequence shown here is derived from an EMBL/GenBank/DDBJ whole genome shotgun (WGS) entry which is preliminary data.</text>
</comment>
<organism evidence="2 3">
    <name type="scientific">Mycena indigotica</name>
    <dbReference type="NCBI Taxonomy" id="2126181"/>
    <lineage>
        <taxon>Eukaryota</taxon>
        <taxon>Fungi</taxon>
        <taxon>Dikarya</taxon>
        <taxon>Basidiomycota</taxon>
        <taxon>Agaricomycotina</taxon>
        <taxon>Agaricomycetes</taxon>
        <taxon>Agaricomycetidae</taxon>
        <taxon>Agaricales</taxon>
        <taxon>Marasmiineae</taxon>
        <taxon>Mycenaceae</taxon>
        <taxon>Mycena</taxon>
    </lineage>
</organism>